<dbReference type="EMBL" id="JAMFMA010000001">
    <property type="protein sequence ID" value="MCL6272825.1"/>
    <property type="molecule type" value="Genomic_DNA"/>
</dbReference>
<organism evidence="1 2">
    <name type="scientific">Flagellimonas spongiicola</name>
    <dbReference type="NCBI Taxonomy" id="2942208"/>
    <lineage>
        <taxon>Bacteria</taxon>
        <taxon>Pseudomonadati</taxon>
        <taxon>Bacteroidota</taxon>
        <taxon>Flavobacteriia</taxon>
        <taxon>Flavobacteriales</taxon>
        <taxon>Flavobacteriaceae</taxon>
        <taxon>Flagellimonas</taxon>
    </lineage>
</organism>
<keyword evidence="2" id="KW-1185">Reference proteome</keyword>
<comment type="caution">
    <text evidence="1">The sequence shown here is derived from an EMBL/GenBank/DDBJ whole genome shotgun (WGS) entry which is preliminary data.</text>
</comment>
<dbReference type="Proteomes" id="UP001203607">
    <property type="component" value="Unassembled WGS sequence"/>
</dbReference>
<protein>
    <submittedName>
        <fullName evidence="1">Uncharacterized protein</fullName>
    </submittedName>
</protein>
<proteinExistence type="predicted"/>
<accession>A0ABT0PN65</accession>
<sequence length="222" mass="25653">MRSLFLSFTCLFLIFSCVENSSSASMHKVFSHEFIKLRNSSDFDIIDLDSITNYSELLKKMNLLNCEDKIVGIQFKWENTQYHLIGISGCPALGEIACYFNRNHLYIKNDSIYSGFGKERTQQPIEDLHLVLESIMETPYKYRYDSHKLNQALISFHVTDDQPVTTISRTLKEIVSEFYRINLTKGAGFFEYDVLFEDHDVSLLPPPPPPPLQGDENIYTLN</sequence>
<dbReference type="PROSITE" id="PS51257">
    <property type="entry name" value="PROKAR_LIPOPROTEIN"/>
    <property type="match status" value="1"/>
</dbReference>
<name>A0ABT0PN65_9FLAO</name>
<evidence type="ECO:0000313" key="1">
    <source>
        <dbReference type="EMBL" id="MCL6272825.1"/>
    </source>
</evidence>
<reference evidence="1 2" key="1">
    <citation type="submission" date="2022-05" db="EMBL/GenBank/DDBJ databases">
        <authorList>
            <person name="Park J.-S."/>
        </authorList>
    </citation>
    <scope>NUCLEOTIDE SEQUENCE [LARGE SCALE GENOMIC DNA]</scope>
    <source>
        <strain evidence="1 2">2012CJ35-5</strain>
    </source>
</reference>
<dbReference type="RefSeq" id="WP_249656007.1">
    <property type="nucleotide sequence ID" value="NZ_JAMFMA010000001.1"/>
</dbReference>
<evidence type="ECO:0000313" key="2">
    <source>
        <dbReference type="Proteomes" id="UP001203607"/>
    </source>
</evidence>
<gene>
    <name evidence="1" type="ORF">M3P19_02335</name>
</gene>